<gene>
    <name evidence="1" type="ORF">K0T92_04855</name>
</gene>
<name>A0ABS7D293_9BACL</name>
<sequence>MELILEACSLEEAEFARPQVSRFGMFTQNKLYLVRWDSNGESYVLDDKNRENYGYGLVCRMLYFKYKNSDFIFR</sequence>
<evidence type="ECO:0000313" key="1">
    <source>
        <dbReference type="EMBL" id="MBW7474062.1"/>
    </source>
</evidence>
<proteinExistence type="predicted"/>
<comment type="caution">
    <text evidence="1">The sequence shown here is derived from an EMBL/GenBank/DDBJ whole genome shotgun (WGS) entry which is preliminary data.</text>
</comment>
<keyword evidence="2" id="KW-1185">Reference proteome</keyword>
<dbReference type="EMBL" id="JAHZIJ010000002">
    <property type="protein sequence ID" value="MBW7474062.1"/>
    <property type="molecule type" value="Genomic_DNA"/>
</dbReference>
<dbReference type="Proteomes" id="UP000812277">
    <property type="component" value="Unassembled WGS sequence"/>
</dbReference>
<reference evidence="1 2" key="1">
    <citation type="submission" date="2021-07" db="EMBL/GenBank/DDBJ databases">
        <title>Paenibacillus radiodurans sp. nov., isolated from the southeastern edge of Tengger Desert.</title>
        <authorList>
            <person name="Zhang G."/>
        </authorList>
    </citation>
    <scope>NUCLEOTIDE SEQUENCE [LARGE SCALE GENOMIC DNA]</scope>
    <source>
        <strain evidence="1 2">DT7-4</strain>
    </source>
</reference>
<dbReference type="RefSeq" id="WP_219871311.1">
    <property type="nucleotide sequence ID" value="NZ_JAHZIJ010000002.1"/>
</dbReference>
<accession>A0ABS7D293</accession>
<protein>
    <submittedName>
        <fullName evidence="1">Uncharacterized protein</fullName>
    </submittedName>
</protein>
<organism evidence="1 2">
    <name type="scientific">Paenibacillus oenotherae</name>
    <dbReference type="NCBI Taxonomy" id="1435645"/>
    <lineage>
        <taxon>Bacteria</taxon>
        <taxon>Bacillati</taxon>
        <taxon>Bacillota</taxon>
        <taxon>Bacilli</taxon>
        <taxon>Bacillales</taxon>
        <taxon>Paenibacillaceae</taxon>
        <taxon>Paenibacillus</taxon>
    </lineage>
</organism>
<evidence type="ECO:0000313" key="2">
    <source>
        <dbReference type="Proteomes" id="UP000812277"/>
    </source>
</evidence>